<feature type="domain" description="GPI inositol-deacylase PGAP1-like alpha/beta" evidence="1">
    <location>
        <begin position="61"/>
        <end position="191"/>
    </location>
</feature>
<dbReference type="EMBL" id="PDGH01000068">
    <property type="protein sequence ID" value="POB48665.1"/>
    <property type="molecule type" value="Genomic_DNA"/>
</dbReference>
<name>A0A1W6MBZ7_VIBVL</name>
<dbReference type="AlphaFoldDB" id="A0A1W6MBZ7"/>
<evidence type="ECO:0000313" key="2">
    <source>
        <dbReference type="EMBL" id="POB48665.1"/>
    </source>
</evidence>
<reference evidence="2 3" key="1">
    <citation type="journal article" date="2018" name="Front. Microbiol.">
        <title>Phylogeny of Vibrio vulnificus from the Analysis of the Core-Genome: Implications for Intra-Species Taxonomy.</title>
        <authorList>
            <person name="Roig F.J."/>
            <person name="Gonzalez-Candelas F."/>
            <person name="Sanjuan E."/>
            <person name="Fouz B."/>
            <person name="Feil E.J."/>
            <person name="Llorens C."/>
            <person name="Baker-Austin C."/>
            <person name="Oliver J.D."/>
            <person name="Danin-Poleg Y."/>
            <person name="Gibas C.J."/>
            <person name="Kashi Y."/>
            <person name="Gulig P.A."/>
            <person name="Morrison S.S."/>
            <person name="Amaro C."/>
        </authorList>
    </citation>
    <scope>NUCLEOTIDE SEQUENCE [LARGE SCALE GENOMIC DNA]</scope>
    <source>
        <strain evidence="2 3">CECT4608</strain>
    </source>
</reference>
<dbReference type="SUPFAM" id="SSF53474">
    <property type="entry name" value="alpha/beta-Hydrolases"/>
    <property type="match status" value="1"/>
</dbReference>
<comment type="caution">
    <text evidence="2">The sequence shown here is derived from an EMBL/GenBank/DDBJ whole genome shotgun (WGS) entry which is preliminary data.</text>
</comment>
<dbReference type="Pfam" id="PF07819">
    <property type="entry name" value="PGAP1"/>
    <property type="match status" value="1"/>
</dbReference>
<accession>A0A1W6MBZ7</accession>
<dbReference type="PANTHER" id="PTHR37946">
    <property type="entry name" value="SLL1969 PROTEIN"/>
    <property type="match status" value="1"/>
</dbReference>
<sequence length="215" mass="23904">MESEAMKIIILHGLYMHGLVMQPLSLRLKKLGYQTQTLTYNTVNIDEEKVFQSIDKALSTTTGNVLVGHSLGGLMIKHYLASRRPTLQRISHVVAIGSPLKGASIVTKIQELGLGAMLGNSPKHGLNMHEDVWDFPQKLGSIAGTIPLGARPFLLMDTQTMSDGTVTVEETKISGMTDHVLTKNSHTSMIYSRYIPDQIDHFIQHSHFRQTERVN</sequence>
<dbReference type="InterPro" id="IPR029058">
    <property type="entry name" value="AB_hydrolase_fold"/>
</dbReference>
<dbReference type="PANTHER" id="PTHR37946:SF1">
    <property type="entry name" value="SLL1969 PROTEIN"/>
    <property type="match status" value="1"/>
</dbReference>
<organism evidence="2 3">
    <name type="scientific">Vibrio vulnificus</name>
    <dbReference type="NCBI Taxonomy" id="672"/>
    <lineage>
        <taxon>Bacteria</taxon>
        <taxon>Pseudomonadati</taxon>
        <taxon>Pseudomonadota</taxon>
        <taxon>Gammaproteobacteria</taxon>
        <taxon>Vibrionales</taxon>
        <taxon>Vibrionaceae</taxon>
        <taxon>Vibrio</taxon>
    </lineage>
</organism>
<dbReference type="Gene3D" id="3.40.50.1820">
    <property type="entry name" value="alpha/beta hydrolase"/>
    <property type="match status" value="1"/>
</dbReference>
<dbReference type="Proteomes" id="UP000237466">
    <property type="component" value="Unassembled WGS sequence"/>
</dbReference>
<proteinExistence type="predicted"/>
<gene>
    <name evidence="2" type="ORF">CRN52_08025</name>
</gene>
<keyword evidence="2" id="KW-0808">Transferase</keyword>
<evidence type="ECO:0000313" key="3">
    <source>
        <dbReference type="Proteomes" id="UP000237466"/>
    </source>
</evidence>
<dbReference type="InterPro" id="IPR012908">
    <property type="entry name" value="PGAP1-ab_dom-like"/>
</dbReference>
<dbReference type="GO" id="GO:0016788">
    <property type="term" value="F:hydrolase activity, acting on ester bonds"/>
    <property type="evidence" value="ECO:0007669"/>
    <property type="project" value="InterPro"/>
</dbReference>
<protein>
    <submittedName>
        <fullName evidence="2">Cobinamide adenolsyltransferase</fullName>
    </submittedName>
</protein>
<dbReference type="GO" id="GO:0016740">
    <property type="term" value="F:transferase activity"/>
    <property type="evidence" value="ECO:0007669"/>
    <property type="project" value="UniProtKB-KW"/>
</dbReference>
<evidence type="ECO:0000259" key="1">
    <source>
        <dbReference type="Pfam" id="PF07819"/>
    </source>
</evidence>